<feature type="transmembrane region" description="Helical" evidence="12">
    <location>
        <begin position="234"/>
        <end position="253"/>
    </location>
</feature>
<dbReference type="SMART" id="SM00387">
    <property type="entry name" value="HATPase_c"/>
    <property type="match status" value="1"/>
</dbReference>
<dbReference type="Gene3D" id="6.10.340.10">
    <property type="match status" value="1"/>
</dbReference>
<name>A0A852RG05_9MICO</name>
<dbReference type="Pfam" id="PF00512">
    <property type="entry name" value="HisKA"/>
    <property type="match status" value="1"/>
</dbReference>
<evidence type="ECO:0000256" key="7">
    <source>
        <dbReference type="ARBA" id="ARBA00022777"/>
    </source>
</evidence>
<dbReference type="Gene3D" id="3.30.565.10">
    <property type="entry name" value="Histidine kinase-like ATPase, C-terminal domain"/>
    <property type="match status" value="1"/>
</dbReference>
<dbReference type="SUPFAM" id="SSF47384">
    <property type="entry name" value="Homodimeric domain of signal transducing histidine kinase"/>
    <property type="match status" value="1"/>
</dbReference>
<keyword evidence="4" id="KW-0597">Phosphoprotein</keyword>
<dbReference type="PROSITE" id="PS50109">
    <property type="entry name" value="HIS_KIN"/>
    <property type="match status" value="1"/>
</dbReference>
<dbReference type="InterPro" id="IPR004358">
    <property type="entry name" value="Sig_transdc_His_kin-like_C"/>
</dbReference>
<feature type="region of interest" description="Disordered" evidence="11">
    <location>
        <begin position="1"/>
        <end position="56"/>
    </location>
</feature>
<comment type="caution">
    <text evidence="15">The sequence shown here is derived from an EMBL/GenBank/DDBJ whole genome shotgun (WGS) entry which is preliminary data.</text>
</comment>
<evidence type="ECO:0000259" key="13">
    <source>
        <dbReference type="PROSITE" id="PS50109"/>
    </source>
</evidence>
<dbReference type="InterPro" id="IPR050428">
    <property type="entry name" value="TCS_sensor_his_kinase"/>
</dbReference>
<keyword evidence="9" id="KW-0902">Two-component regulatory system</keyword>
<dbReference type="PANTHER" id="PTHR45436">
    <property type="entry name" value="SENSOR HISTIDINE KINASE YKOH"/>
    <property type="match status" value="1"/>
</dbReference>
<dbReference type="CDD" id="cd00082">
    <property type="entry name" value="HisKA"/>
    <property type="match status" value="1"/>
</dbReference>
<keyword evidence="16" id="KW-1185">Reference proteome</keyword>
<evidence type="ECO:0000256" key="6">
    <source>
        <dbReference type="ARBA" id="ARBA00022692"/>
    </source>
</evidence>
<dbReference type="PANTHER" id="PTHR45436:SF5">
    <property type="entry name" value="SENSOR HISTIDINE KINASE TRCS"/>
    <property type="match status" value="1"/>
</dbReference>
<feature type="compositionally biased region" description="Low complexity" evidence="11">
    <location>
        <begin position="21"/>
        <end position="33"/>
    </location>
</feature>
<evidence type="ECO:0000256" key="8">
    <source>
        <dbReference type="ARBA" id="ARBA00022989"/>
    </source>
</evidence>
<dbReference type="InterPro" id="IPR003660">
    <property type="entry name" value="HAMP_dom"/>
</dbReference>
<dbReference type="InterPro" id="IPR005467">
    <property type="entry name" value="His_kinase_dom"/>
</dbReference>
<reference evidence="15 16" key="1">
    <citation type="submission" date="2020-07" db="EMBL/GenBank/DDBJ databases">
        <title>Sequencing the genomes of 1000 actinobacteria strains.</title>
        <authorList>
            <person name="Klenk H.-P."/>
        </authorList>
    </citation>
    <scope>NUCLEOTIDE SEQUENCE [LARGE SCALE GENOMIC DNA]</scope>
    <source>
        <strain evidence="15 16">DSM 17380</strain>
    </source>
</reference>
<evidence type="ECO:0000256" key="3">
    <source>
        <dbReference type="ARBA" id="ARBA00012438"/>
    </source>
</evidence>
<evidence type="ECO:0000256" key="9">
    <source>
        <dbReference type="ARBA" id="ARBA00023012"/>
    </source>
</evidence>
<keyword evidence="6 12" id="KW-0812">Transmembrane</keyword>
<feature type="compositionally biased region" description="Low complexity" evidence="11">
    <location>
        <begin position="1"/>
        <end position="13"/>
    </location>
</feature>
<evidence type="ECO:0000259" key="14">
    <source>
        <dbReference type="PROSITE" id="PS50885"/>
    </source>
</evidence>
<dbReference type="AlphaFoldDB" id="A0A852RG05"/>
<dbReference type="InterPro" id="IPR003661">
    <property type="entry name" value="HisK_dim/P_dom"/>
</dbReference>
<evidence type="ECO:0000256" key="10">
    <source>
        <dbReference type="ARBA" id="ARBA00023136"/>
    </source>
</evidence>
<dbReference type="EMBL" id="JACCBD010000001">
    <property type="protein sequence ID" value="NYD27800.1"/>
    <property type="molecule type" value="Genomic_DNA"/>
</dbReference>
<evidence type="ECO:0000256" key="2">
    <source>
        <dbReference type="ARBA" id="ARBA00004236"/>
    </source>
</evidence>
<keyword evidence="7 15" id="KW-0418">Kinase</keyword>
<dbReference type="RefSeq" id="WP_202229117.1">
    <property type="nucleotide sequence ID" value="NZ_BAAALZ010000001.1"/>
</dbReference>
<keyword evidence="10 12" id="KW-0472">Membrane</keyword>
<dbReference type="FunFam" id="1.10.287.130:FF:000001">
    <property type="entry name" value="Two-component sensor histidine kinase"/>
    <property type="match status" value="1"/>
</dbReference>
<accession>A0A852RG05</accession>
<evidence type="ECO:0000256" key="11">
    <source>
        <dbReference type="SAM" id="MobiDB-lite"/>
    </source>
</evidence>
<evidence type="ECO:0000256" key="12">
    <source>
        <dbReference type="SAM" id="Phobius"/>
    </source>
</evidence>
<feature type="domain" description="Histidine kinase" evidence="13">
    <location>
        <begin position="314"/>
        <end position="534"/>
    </location>
</feature>
<dbReference type="SMART" id="SM00388">
    <property type="entry name" value="HisKA"/>
    <property type="match status" value="1"/>
</dbReference>
<dbReference type="GO" id="GO:0005886">
    <property type="term" value="C:plasma membrane"/>
    <property type="evidence" value="ECO:0007669"/>
    <property type="project" value="UniProtKB-SubCell"/>
</dbReference>
<evidence type="ECO:0000256" key="1">
    <source>
        <dbReference type="ARBA" id="ARBA00000085"/>
    </source>
</evidence>
<feature type="domain" description="HAMP" evidence="14">
    <location>
        <begin position="254"/>
        <end position="306"/>
    </location>
</feature>
<dbReference type="PRINTS" id="PR00344">
    <property type="entry name" value="BCTRLSENSOR"/>
</dbReference>
<dbReference type="GO" id="GO:0000155">
    <property type="term" value="F:phosphorelay sensor kinase activity"/>
    <property type="evidence" value="ECO:0007669"/>
    <property type="project" value="InterPro"/>
</dbReference>
<evidence type="ECO:0000313" key="16">
    <source>
        <dbReference type="Proteomes" id="UP000586095"/>
    </source>
</evidence>
<dbReference type="Pfam" id="PF02518">
    <property type="entry name" value="HATPase_c"/>
    <property type="match status" value="1"/>
</dbReference>
<gene>
    <name evidence="15" type="ORF">BJ960_002603</name>
</gene>
<keyword evidence="5" id="KW-0808">Transferase</keyword>
<dbReference type="SMART" id="SM00304">
    <property type="entry name" value="HAMP"/>
    <property type="match status" value="1"/>
</dbReference>
<keyword evidence="8 12" id="KW-1133">Transmembrane helix</keyword>
<dbReference type="InterPro" id="IPR036097">
    <property type="entry name" value="HisK_dim/P_sf"/>
</dbReference>
<dbReference type="Gene3D" id="1.10.287.130">
    <property type="match status" value="1"/>
</dbReference>
<dbReference type="EC" id="2.7.13.3" evidence="3"/>
<dbReference type="Proteomes" id="UP000586095">
    <property type="component" value="Unassembled WGS sequence"/>
</dbReference>
<dbReference type="PROSITE" id="PS50885">
    <property type="entry name" value="HAMP"/>
    <property type="match status" value="1"/>
</dbReference>
<evidence type="ECO:0000256" key="5">
    <source>
        <dbReference type="ARBA" id="ARBA00022679"/>
    </source>
</evidence>
<comment type="subcellular location">
    <subcellularLocation>
        <location evidence="2">Cell membrane</location>
    </subcellularLocation>
</comment>
<dbReference type="Pfam" id="PF00672">
    <property type="entry name" value="HAMP"/>
    <property type="match status" value="1"/>
</dbReference>
<comment type="catalytic activity">
    <reaction evidence="1">
        <text>ATP + protein L-histidine = ADP + protein N-phospho-L-histidine.</text>
        <dbReference type="EC" id="2.7.13.3"/>
    </reaction>
</comment>
<organism evidence="15 16">
    <name type="scientific">Leucobacter aridicollis</name>
    <dbReference type="NCBI Taxonomy" id="283878"/>
    <lineage>
        <taxon>Bacteria</taxon>
        <taxon>Bacillati</taxon>
        <taxon>Actinomycetota</taxon>
        <taxon>Actinomycetes</taxon>
        <taxon>Micrococcales</taxon>
        <taxon>Microbacteriaceae</taxon>
        <taxon>Leucobacter</taxon>
    </lineage>
</organism>
<evidence type="ECO:0000256" key="4">
    <source>
        <dbReference type="ARBA" id="ARBA00022553"/>
    </source>
</evidence>
<evidence type="ECO:0000313" key="15">
    <source>
        <dbReference type="EMBL" id="NYD27800.1"/>
    </source>
</evidence>
<dbReference type="SUPFAM" id="SSF55874">
    <property type="entry name" value="ATPase domain of HSP90 chaperone/DNA topoisomerase II/histidine kinase"/>
    <property type="match status" value="1"/>
</dbReference>
<dbReference type="InterPro" id="IPR003594">
    <property type="entry name" value="HATPase_dom"/>
</dbReference>
<proteinExistence type="predicted"/>
<feature type="transmembrane region" description="Helical" evidence="12">
    <location>
        <begin position="68"/>
        <end position="86"/>
    </location>
</feature>
<sequence length="541" mass="57633">MTDHSAPTAILPTTPLPTAPPAAGAAGAPELGPQASTDMPPAGGRPDRRRSAAPRPLQTRALPARWRITVWIVLSTLFTLCAIALIGRSLTLASVEVEANAQITQEAEEFTRFVAEGVDPETTKPFATPARLLEVYLSRQSVSDSELIIGLADRAPVGSLSGVDGWAPDRSPAPQLLETLTAPAKNSGALTTADGEPVRWGRVDFVVGEQSGSLLVAQFTAADRAAVDRAVGTLAWVAAAGLLLCSGVAWLVAGQILAPVREVYRVARDITEHDLTARVPVDGNDDIAQVAATFNEMLDRLEEAHRAQQQFVDDAGHELRTPITVVRGHLELLSEDPDERRATLRLVTDELARMSRIVSDLLVLARAQQHDFVRFAPCDVAALTLDIEAKAQALGERRWQLMEVAEGDAIIDAQRVTQAVLQLAANAVQVTDAGDRIRIGSRFEGDGAERRLRVWVADEGPGVSDEAATRIFDRFVHGGHVAVRSDTAGSSPRHGSGLGLAIVRAITDGHGGSAWLESTLGEGATFGLDLPAPQYAETKES</sequence>
<dbReference type="CDD" id="cd06225">
    <property type="entry name" value="HAMP"/>
    <property type="match status" value="1"/>
</dbReference>
<dbReference type="SUPFAM" id="SSF158472">
    <property type="entry name" value="HAMP domain-like"/>
    <property type="match status" value="1"/>
</dbReference>
<protein>
    <recommendedName>
        <fullName evidence="3">histidine kinase</fullName>
        <ecNumber evidence="3">2.7.13.3</ecNumber>
    </recommendedName>
</protein>
<dbReference type="CDD" id="cd00075">
    <property type="entry name" value="HATPase"/>
    <property type="match status" value="1"/>
</dbReference>
<dbReference type="InterPro" id="IPR036890">
    <property type="entry name" value="HATPase_C_sf"/>
</dbReference>